<organism evidence="1 2">
    <name type="scientific">Streptomyces tubbatahanensis</name>
    <dbReference type="NCBI Taxonomy" id="2923272"/>
    <lineage>
        <taxon>Bacteria</taxon>
        <taxon>Bacillati</taxon>
        <taxon>Actinomycetota</taxon>
        <taxon>Actinomycetes</taxon>
        <taxon>Kitasatosporales</taxon>
        <taxon>Streptomycetaceae</taxon>
        <taxon>Streptomyces</taxon>
    </lineage>
</organism>
<dbReference type="InterPro" id="IPR046042">
    <property type="entry name" value="DUF6000"/>
</dbReference>
<evidence type="ECO:0000313" key="2">
    <source>
        <dbReference type="Proteomes" id="UP001202244"/>
    </source>
</evidence>
<keyword evidence="2" id="KW-1185">Reference proteome</keyword>
<reference evidence="1 2" key="1">
    <citation type="journal article" date="2023" name="Microbiol. Spectr.">
        <title>Synergy between Genome Mining, Metabolomics, and Bioinformatics Uncovers Antibacterial Chlorinated Carbazole Alkaloids and Their Biosynthetic Gene Cluster from Streptomyces tubbatahanensis sp. nov., a Novel Actinomycete Isolated from Sulu Sea, Philippines.</title>
        <authorList>
            <person name="Tenebro C.P."/>
            <person name="Trono D.J.V.L."/>
            <person name="Balida L.A.P."/>
            <person name="Bayog L.K.A."/>
            <person name="Bruna J.R."/>
            <person name="Sabido E.M."/>
            <person name="Caspe D.P.C."/>
            <person name="de Los Santos E.L.C."/>
            <person name="Saludes J.P."/>
            <person name="Dalisay D.S."/>
        </authorList>
    </citation>
    <scope>NUCLEOTIDE SEQUENCE [LARGE SCALE GENOMIC DNA]</scope>
    <source>
        <strain evidence="1 2">DSD3025</strain>
    </source>
</reference>
<protein>
    <submittedName>
        <fullName evidence="1">DUF6000 family protein</fullName>
    </submittedName>
</protein>
<accession>A0ABY3XS05</accession>
<dbReference type="Pfam" id="PF19463">
    <property type="entry name" value="DUF6000"/>
    <property type="match status" value="1"/>
</dbReference>
<gene>
    <name evidence="1" type="ORF">MMF93_12660</name>
</gene>
<proteinExistence type="predicted"/>
<dbReference type="EMBL" id="CP093846">
    <property type="protein sequence ID" value="UNS97259.1"/>
    <property type="molecule type" value="Genomic_DNA"/>
</dbReference>
<name>A0ABY3XS05_9ACTN</name>
<dbReference type="RefSeq" id="WP_242751410.1">
    <property type="nucleotide sequence ID" value="NZ_CP093846.1"/>
</dbReference>
<dbReference type="Proteomes" id="UP001202244">
    <property type="component" value="Chromosome"/>
</dbReference>
<sequence length="309" mass="34117">MVMPNDDLQLLALTRRYVIPGRPYMKFQGWNLRQMSDVAQSEFGERLGKTAQDVEDEGLARLLSGDWRAKITASWMIAMSSRDWFEGLLGRLLLNGRDGRAALGYVLALTSFGRAQGVQCLRDYVRRGAESNERGASYEWAIAGWKYRQNSRTTPSREGSSFILPEDGWMDSLPSPPEAELISFLCGFVDRFGEKSVRADSRFDPQETFAPLSECSMPGGETWGIVPDEGARMELDRRFTSHPGVTRELRAAVPLAVAADGDFCTALYGLNPAAGAGRWVVSKFGGGIMFEVFAGFDSAVARMSELSHG</sequence>
<evidence type="ECO:0000313" key="1">
    <source>
        <dbReference type="EMBL" id="UNS97259.1"/>
    </source>
</evidence>